<dbReference type="Proteomes" id="UP000609531">
    <property type="component" value="Unassembled WGS sequence"/>
</dbReference>
<dbReference type="PANTHER" id="PTHR42659:SF2">
    <property type="entry name" value="XANTHINE DEHYDROGENASE SUBUNIT C-RELATED"/>
    <property type="match status" value="1"/>
</dbReference>
<evidence type="ECO:0000256" key="2">
    <source>
        <dbReference type="ARBA" id="ARBA00022827"/>
    </source>
</evidence>
<dbReference type="Gene3D" id="3.30.465.10">
    <property type="match status" value="1"/>
</dbReference>
<feature type="domain" description="FAD-binding PCMH-type" evidence="4">
    <location>
        <begin position="1"/>
        <end position="170"/>
    </location>
</feature>
<organism evidence="5 6">
    <name type="scientific">Acuticoccus mangrovi</name>
    <dbReference type="NCBI Taxonomy" id="2796142"/>
    <lineage>
        <taxon>Bacteria</taxon>
        <taxon>Pseudomonadati</taxon>
        <taxon>Pseudomonadota</taxon>
        <taxon>Alphaproteobacteria</taxon>
        <taxon>Hyphomicrobiales</taxon>
        <taxon>Amorphaceae</taxon>
        <taxon>Acuticoccus</taxon>
    </lineage>
</organism>
<dbReference type="Gene3D" id="3.30.390.50">
    <property type="entry name" value="CO dehydrogenase flavoprotein, C-terminal domain"/>
    <property type="match status" value="1"/>
</dbReference>
<dbReference type="InterPro" id="IPR002346">
    <property type="entry name" value="Mopterin_DH_FAD-bd"/>
</dbReference>
<evidence type="ECO:0000313" key="5">
    <source>
        <dbReference type="EMBL" id="MBJ3775904.1"/>
    </source>
</evidence>
<dbReference type="InterPro" id="IPR005107">
    <property type="entry name" value="CO_DH_flav_C"/>
</dbReference>
<dbReference type="SMART" id="SM01092">
    <property type="entry name" value="CO_deh_flav_C"/>
    <property type="match status" value="1"/>
</dbReference>
<dbReference type="InterPro" id="IPR016169">
    <property type="entry name" value="FAD-bd_PCMH_sub2"/>
</dbReference>
<dbReference type="InterPro" id="IPR051312">
    <property type="entry name" value="Diverse_Substr_Oxidored"/>
</dbReference>
<gene>
    <name evidence="5" type="ORF">JCR33_09415</name>
</gene>
<dbReference type="AlphaFoldDB" id="A0A934MKZ9"/>
<dbReference type="InterPro" id="IPR036318">
    <property type="entry name" value="FAD-bd_PCMH-like_sf"/>
</dbReference>
<dbReference type="InterPro" id="IPR016166">
    <property type="entry name" value="FAD-bd_PCMH"/>
</dbReference>
<reference evidence="5" key="1">
    <citation type="submission" date="2020-12" db="EMBL/GenBank/DDBJ databases">
        <title>Bacterial taxonomy.</title>
        <authorList>
            <person name="Pan X."/>
        </authorList>
    </citation>
    <scope>NUCLEOTIDE SEQUENCE</scope>
    <source>
        <strain evidence="5">B2012</strain>
    </source>
</reference>
<evidence type="ECO:0000256" key="1">
    <source>
        <dbReference type="ARBA" id="ARBA00022630"/>
    </source>
</evidence>
<dbReference type="InterPro" id="IPR016167">
    <property type="entry name" value="FAD-bd_PCMH_sub1"/>
</dbReference>
<dbReference type="SUPFAM" id="SSF56176">
    <property type="entry name" value="FAD-binding/transporter-associated domain-like"/>
    <property type="match status" value="1"/>
</dbReference>
<dbReference type="Pfam" id="PF00941">
    <property type="entry name" value="FAD_binding_5"/>
    <property type="match status" value="1"/>
</dbReference>
<dbReference type="PANTHER" id="PTHR42659">
    <property type="entry name" value="XANTHINE DEHYDROGENASE SUBUNIT C-RELATED"/>
    <property type="match status" value="1"/>
</dbReference>
<evidence type="ECO:0000256" key="3">
    <source>
        <dbReference type="ARBA" id="ARBA00023002"/>
    </source>
</evidence>
<dbReference type="InterPro" id="IPR036683">
    <property type="entry name" value="CO_DH_flav_C_dom_sf"/>
</dbReference>
<protein>
    <submittedName>
        <fullName evidence="5">Xanthine dehydrogenase family protein subunit M</fullName>
    </submittedName>
</protein>
<dbReference type="PROSITE" id="PS51387">
    <property type="entry name" value="FAD_PCMH"/>
    <property type="match status" value="1"/>
</dbReference>
<keyword evidence="1" id="KW-0285">Flavoprotein</keyword>
<keyword evidence="6" id="KW-1185">Reference proteome</keyword>
<name>A0A934MKZ9_9HYPH</name>
<comment type="caution">
    <text evidence="5">The sequence shown here is derived from an EMBL/GenBank/DDBJ whole genome shotgun (WGS) entry which is preliminary data.</text>
</comment>
<dbReference type="SUPFAM" id="SSF55447">
    <property type="entry name" value="CO dehydrogenase flavoprotein C-terminal domain-like"/>
    <property type="match status" value="1"/>
</dbReference>
<keyword evidence="2" id="KW-0274">FAD</keyword>
<proteinExistence type="predicted"/>
<accession>A0A934MKZ9</accession>
<dbReference type="Gene3D" id="3.30.43.10">
    <property type="entry name" value="Uridine Diphospho-n-acetylenolpyruvylglucosamine Reductase, domain 2"/>
    <property type="match status" value="1"/>
</dbReference>
<evidence type="ECO:0000313" key="6">
    <source>
        <dbReference type="Proteomes" id="UP000609531"/>
    </source>
</evidence>
<dbReference type="EMBL" id="JAEKJA010000007">
    <property type="protein sequence ID" value="MBJ3775904.1"/>
    <property type="molecule type" value="Genomic_DNA"/>
</dbReference>
<dbReference type="GO" id="GO:0016491">
    <property type="term" value="F:oxidoreductase activity"/>
    <property type="evidence" value="ECO:0007669"/>
    <property type="project" value="UniProtKB-KW"/>
</dbReference>
<dbReference type="GO" id="GO:0071949">
    <property type="term" value="F:FAD binding"/>
    <property type="evidence" value="ECO:0007669"/>
    <property type="project" value="InterPro"/>
</dbReference>
<keyword evidence="3" id="KW-0560">Oxidoreductase</keyword>
<evidence type="ECO:0000259" key="4">
    <source>
        <dbReference type="PROSITE" id="PS51387"/>
    </source>
</evidence>
<dbReference type="RefSeq" id="WP_198881808.1">
    <property type="nucleotide sequence ID" value="NZ_JAEKJA010000007.1"/>
</dbReference>
<sequence>MYATNYAKATSLEDAVAKLQAAEDGKFLGGGQTLIATMKQRLAAPSDVIDVTKIPELKGITVDADTVTIGAATIHSEVASSKEIAAAIPALSGLAGTIGDPAVRNMGTMGGVLANNDPAADYPAAAMALDAVIHTSKGSYPATEYFTGMFETALDDDEIITKITYQIPLKAAYEKFRNPASRYSLCSVFVAVLKNGEPRVAVTGSGNDGVFRVGAMEEALKSNFAPEAVTGIAVDPETMLADIHGSAEYRAHLVSVLAGRAVAKAG</sequence>